<dbReference type="Proteomes" id="UP000276834">
    <property type="component" value="Unassembled WGS sequence"/>
</dbReference>
<proteinExistence type="predicted"/>
<gene>
    <name evidence="1" type="ORF">DV515_00005384</name>
</gene>
<name>A0A3L8SP62_CHLGU</name>
<keyword evidence="2" id="KW-1185">Reference proteome</keyword>
<accession>A0A3L8SP62</accession>
<reference evidence="1 2" key="1">
    <citation type="journal article" date="2018" name="Proc. R. Soc. B">
        <title>A non-coding region near Follistatin controls head colour polymorphism in the Gouldian finch.</title>
        <authorList>
            <person name="Toomey M.B."/>
            <person name="Marques C.I."/>
            <person name="Andrade P."/>
            <person name="Araujo P.M."/>
            <person name="Sabatino S."/>
            <person name="Gazda M.A."/>
            <person name="Afonso S."/>
            <person name="Lopes R.J."/>
            <person name="Corbo J.C."/>
            <person name="Carneiro M."/>
        </authorList>
    </citation>
    <scope>NUCLEOTIDE SEQUENCE [LARGE SCALE GENOMIC DNA]</scope>
    <source>
        <strain evidence="1">Red01</strain>
        <tissue evidence="1">Muscle</tissue>
    </source>
</reference>
<sequence>MRENRRRGIVLGDSATFSSCPCADCVPATDQQLPQTIPLTGILTNLPKHPYSGQDFLVATDVAGLVN</sequence>
<evidence type="ECO:0000313" key="1">
    <source>
        <dbReference type="EMBL" id="RLW05292.1"/>
    </source>
</evidence>
<dbReference type="EMBL" id="QUSF01000011">
    <property type="protein sequence ID" value="RLW05292.1"/>
    <property type="molecule type" value="Genomic_DNA"/>
</dbReference>
<comment type="caution">
    <text evidence="1">The sequence shown here is derived from an EMBL/GenBank/DDBJ whole genome shotgun (WGS) entry which is preliminary data.</text>
</comment>
<evidence type="ECO:0000313" key="2">
    <source>
        <dbReference type="Proteomes" id="UP000276834"/>
    </source>
</evidence>
<protein>
    <submittedName>
        <fullName evidence="1">Uncharacterized protein</fullName>
    </submittedName>
</protein>
<organism evidence="1 2">
    <name type="scientific">Chloebia gouldiae</name>
    <name type="common">Gouldian finch</name>
    <name type="synonym">Erythrura gouldiae</name>
    <dbReference type="NCBI Taxonomy" id="44316"/>
    <lineage>
        <taxon>Eukaryota</taxon>
        <taxon>Metazoa</taxon>
        <taxon>Chordata</taxon>
        <taxon>Craniata</taxon>
        <taxon>Vertebrata</taxon>
        <taxon>Euteleostomi</taxon>
        <taxon>Archelosauria</taxon>
        <taxon>Archosauria</taxon>
        <taxon>Dinosauria</taxon>
        <taxon>Saurischia</taxon>
        <taxon>Theropoda</taxon>
        <taxon>Coelurosauria</taxon>
        <taxon>Aves</taxon>
        <taxon>Neognathae</taxon>
        <taxon>Neoaves</taxon>
        <taxon>Telluraves</taxon>
        <taxon>Australaves</taxon>
        <taxon>Passeriformes</taxon>
        <taxon>Passeroidea</taxon>
        <taxon>Passeridae</taxon>
        <taxon>Chloebia</taxon>
    </lineage>
</organism>
<dbReference type="AlphaFoldDB" id="A0A3L8SP62"/>